<gene>
    <name evidence="7" type="ORF">CYNAS_LOCUS4376</name>
    <name evidence="8" type="ORF">CYNAS_LOCUS4377</name>
</gene>
<evidence type="ECO:0000256" key="6">
    <source>
        <dbReference type="ARBA" id="ARBA00030388"/>
    </source>
</evidence>
<keyword evidence="9" id="KW-1185">Reference proteome</keyword>
<evidence type="ECO:0000256" key="5">
    <source>
        <dbReference type="ARBA" id="ARBA00022801"/>
    </source>
</evidence>
<evidence type="ECO:0000313" key="7">
    <source>
        <dbReference type="EMBL" id="CAJ0592393.1"/>
    </source>
</evidence>
<evidence type="ECO:0000256" key="3">
    <source>
        <dbReference type="ARBA" id="ARBA00022722"/>
    </source>
</evidence>
<evidence type="ECO:0000313" key="8">
    <source>
        <dbReference type="EMBL" id="CAJ0592394.1"/>
    </source>
</evidence>
<dbReference type="EMBL" id="CATQJL010000103">
    <property type="protein sequence ID" value="CAJ0592393.1"/>
    <property type="molecule type" value="Genomic_DNA"/>
</dbReference>
<keyword evidence="3" id="KW-0540">Nuclease</keyword>
<dbReference type="GO" id="GO:0016787">
    <property type="term" value="F:hydrolase activity"/>
    <property type="evidence" value="ECO:0007669"/>
    <property type="project" value="UniProtKB-KW"/>
</dbReference>
<dbReference type="PANTHER" id="PTHR38039">
    <property type="entry name" value="TOXIN YOEB"/>
    <property type="match status" value="1"/>
</dbReference>
<evidence type="ECO:0000256" key="1">
    <source>
        <dbReference type="ARBA" id="ARBA00008172"/>
    </source>
</evidence>
<keyword evidence="5" id="KW-0378">Hydrolase</keyword>
<dbReference type="InterPro" id="IPR009614">
    <property type="entry name" value="YoeB_toxin"/>
</dbReference>
<keyword evidence="2" id="KW-1277">Toxin-antitoxin system</keyword>
<evidence type="ECO:0000256" key="2">
    <source>
        <dbReference type="ARBA" id="ARBA00022649"/>
    </source>
</evidence>
<protein>
    <recommendedName>
        <fullName evidence="6">Putative mRNA interferase YoeB</fullName>
    </recommendedName>
</protein>
<dbReference type="EMBL" id="CATQJL010000103">
    <property type="protein sequence ID" value="CAJ0592394.1"/>
    <property type="molecule type" value="Genomic_DNA"/>
</dbReference>
<dbReference type="InterPro" id="IPR035093">
    <property type="entry name" value="RelE/ParE_toxin_dom_sf"/>
</dbReference>
<name>A0AA36DRF0_CYLNA</name>
<evidence type="ECO:0000313" key="9">
    <source>
        <dbReference type="Proteomes" id="UP001176961"/>
    </source>
</evidence>
<comment type="caution">
    <text evidence="8">The sequence shown here is derived from an EMBL/GenBank/DDBJ whole genome shotgun (WGS) entry which is preliminary data.</text>
</comment>
<keyword evidence="4" id="KW-0255">Endonuclease</keyword>
<dbReference type="GO" id="GO:0006401">
    <property type="term" value="P:RNA catabolic process"/>
    <property type="evidence" value="ECO:0007669"/>
    <property type="project" value="InterPro"/>
</dbReference>
<dbReference type="GO" id="GO:0004519">
    <property type="term" value="F:endonuclease activity"/>
    <property type="evidence" value="ECO:0007669"/>
    <property type="project" value="UniProtKB-KW"/>
</dbReference>
<dbReference type="AlphaFoldDB" id="A0AA36DRF0"/>
<comment type="similarity">
    <text evidence="1">Belongs to the YoeB family.</text>
</comment>
<accession>A0AA36DRF0</accession>
<dbReference type="PANTHER" id="PTHR38039:SF1">
    <property type="entry name" value="TOXIN YOEB"/>
    <property type="match status" value="1"/>
</dbReference>
<dbReference type="Gene3D" id="3.30.2310.20">
    <property type="entry name" value="RelE-like"/>
    <property type="match status" value="1"/>
</dbReference>
<dbReference type="Proteomes" id="UP001176961">
    <property type="component" value="Unassembled WGS sequence"/>
</dbReference>
<organism evidence="8 9">
    <name type="scientific">Cylicocyclus nassatus</name>
    <name type="common">Nematode worm</name>
    <dbReference type="NCBI Taxonomy" id="53992"/>
    <lineage>
        <taxon>Eukaryota</taxon>
        <taxon>Metazoa</taxon>
        <taxon>Ecdysozoa</taxon>
        <taxon>Nematoda</taxon>
        <taxon>Chromadorea</taxon>
        <taxon>Rhabditida</taxon>
        <taxon>Rhabditina</taxon>
        <taxon>Rhabditomorpha</taxon>
        <taxon>Strongyloidea</taxon>
        <taxon>Strongylidae</taxon>
        <taxon>Cylicocyclus</taxon>
    </lineage>
</organism>
<dbReference type="Pfam" id="PF06769">
    <property type="entry name" value="YoeB_toxin"/>
    <property type="match status" value="1"/>
</dbReference>
<reference evidence="8" key="1">
    <citation type="submission" date="2023-07" db="EMBL/GenBank/DDBJ databases">
        <authorList>
            <consortium name="CYATHOMIX"/>
        </authorList>
    </citation>
    <scope>NUCLEOTIDE SEQUENCE</scope>
    <source>
        <strain evidence="8">N/A</strain>
    </source>
</reference>
<dbReference type="SUPFAM" id="SSF143011">
    <property type="entry name" value="RelE-like"/>
    <property type="match status" value="1"/>
</dbReference>
<evidence type="ECO:0000256" key="4">
    <source>
        <dbReference type="ARBA" id="ARBA00022759"/>
    </source>
</evidence>
<proteinExistence type="inferred from homology"/>
<sequence>MATAINIKRKNIDLPVDTLQKLSIMAVAQGRSLKNFIETILINKANSVSVEVSENPSPSGDPWFDDPENMASVRRGIEDIKAGRCRAYSMDEIRDLLGEHPKTGTGQVEQLKGELSGKWSRRITKGDRLIYTIEDEKVFVTVISLKGHYRDK</sequence>